<feature type="domain" description="Major facilitator superfamily (MFS) profile" evidence="7">
    <location>
        <begin position="1"/>
        <end position="296"/>
    </location>
</feature>
<evidence type="ECO:0000256" key="2">
    <source>
        <dbReference type="ARBA" id="ARBA00022692"/>
    </source>
</evidence>
<evidence type="ECO:0000313" key="8">
    <source>
        <dbReference type="EMBL" id="BDZ47787.1"/>
    </source>
</evidence>
<dbReference type="InterPro" id="IPR036259">
    <property type="entry name" value="MFS_trans_sf"/>
</dbReference>
<accession>A0ABM8GHF8</accession>
<dbReference type="PANTHER" id="PTHR23501:SF197">
    <property type="entry name" value="COMD"/>
    <property type="match status" value="1"/>
</dbReference>
<evidence type="ECO:0000256" key="3">
    <source>
        <dbReference type="ARBA" id="ARBA00022989"/>
    </source>
</evidence>
<keyword evidence="10" id="KW-1185">Reference proteome</keyword>
<keyword evidence="2 6" id="KW-0812">Transmembrane</keyword>
<evidence type="ECO:0000313" key="9">
    <source>
        <dbReference type="EMBL" id="BDZ52260.1"/>
    </source>
</evidence>
<dbReference type="Pfam" id="PF07690">
    <property type="entry name" value="MFS_1"/>
    <property type="match status" value="1"/>
</dbReference>
<dbReference type="InterPro" id="IPR011701">
    <property type="entry name" value="MFS"/>
</dbReference>
<comment type="subcellular location">
    <subcellularLocation>
        <location evidence="1">Cell membrane</location>
        <topology evidence="1">Multi-pass membrane protein</topology>
    </subcellularLocation>
</comment>
<dbReference type="PROSITE" id="PS50850">
    <property type="entry name" value="MFS"/>
    <property type="match status" value="1"/>
</dbReference>
<protein>
    <recommendedName>
        <fullName evidence="7">Major facilitator superfamily (MFS) profile domain-containing protein</fullName>
    </recommendedName>
</protein>
<gene>
    <name evidence="8" type="ORF">GCM10025867_00280</name>
    <name evidence="9" type="ORF">GCM10025867_45010</name>
</gene>
<sequence>MILLSVSTASLIFFTEFGGNAKHGWGAPETWMFGAALLVAGTLFVLVENKAQDPIIPLAFFKNRVFVIATAIGFVLGIAMFAALAFVPTFLQMASGASAAASGLLLLPMMVGLIGMSIISGQVITRTSRYKMFPILGTVLVGVAMFLMTTLTADTPIWLICVFLFVFGAGLGSIMQVVVLVVQNSVPPKDVGTATSTNNYFREVGSALGVAVFGAIFTSRLTDKLTDVFTQSGASASDAASSTSSLDPAALNKLPTAIHDLVVAAYADSLAPVFWYLIPLIAIAFVLSLFLKNIPLSDVSGMVARGEAISGEEAERAEAELRAQASGKATSAAPRD</sequence>
<evidence type="ECO:0000313" key="10">
    <source>
        <dbReference type="Proteomes" id="UP001321486"/>
    </source>
</evidence>
<feature type="transmembrane region" description="Helical" evidence="6">
    <location>
        <begin position="67"/>
        <end position="87"/>
    </location>
</feature>
<name>A0ABM8GHF8_9MICO</name>
<dbReference type="Proteomes" id="UP001321486">
    <property type="component" value="Chromosome"/>
</dbReference>
<reference evidence="8" key="1">
    <citation type="journal article" date="2014" name="Int. J. Syst. Evol. Microbiol.">
        <title>Complete genome of a new Firmicutes species belonging to the dominant human colonic microbiota ('Ruminococcus bicirculans') reveals two chromosomes and a selective capacity to utilize plant glucans.</title>
        <authorList>
            <consortium name="NISC Comparative Sequencing Program"/>
            <person name="Wegmann U."/>
            <person name="Louis P."/>
            <person name="Goesmann A."/>
            <person name="Henrissat B."/>
            <person name="Duncan S.H."/>
            <person name="Flint H.J."/>
        </authorList>
    </citation>
    <scope>NUCLEOTIDE SEQUENCE</scope>
    <source>
        <strain evidence="8">NBRC 108728</strain>
    </source>
</reference>
<dbReference type="SUPFAM" id="SSF103473">
    <property type="entry name" value="MFS general substrate transporter"/>
    <property type="match status" value="1"/>
</dbReference>
<dbReference type="EMBL" id="AP027732">
    <property type="protein sequence ID" value="BDZ52260.1"/>
    <property type="molecule type" value="Genomic_DNA"/>
</dbReference>
<reference evidence="10" key="2">
    <citation type="journal article" date="2019" name="Int. J. Syst. Evol. Microbiol.">
        <title>The Global Catalogue of Microorganisms (GCM) 10K type strain sequencing project: providing services to taxonomists for standard genome sequencing and annotation.</title>
        <authorList>
            <consortium name="The Broad Institute Genomics Platform"/>
            <consortium name="The Broad Institute Genome Sequencing Center for Infectious Disease"/>
            <person name="Wu L."/>
            <person name="Ma J."/>
        </authorList>
    </citation>
    <scope>NUCLEOTIDE SEQUENCE [LARGE SCALE GENOMIC DNA]</scope>
    <source>
        <strain evidence="10">NBRC 108728</strain>
    </source>
</reference>
<feature type="region of interest" description="Disordered" evidence="5">
    <location>
        <begin position="315"/>
        <end position="336"/>
    </location>
</feature>
<keyword evidence="3 6" id="KW-1133">Transmembrane helix</keyword>
<evidence type="ECO:0000256" key="4">
    <source>
        <dbReference type="ARBA" id="ARBA00023136"/>
    </source>
</evidence>
<keyword evidence="4 6" id="KW-0472">Membrane</keyword>
<feature type="transmembrane region" description="Helical" evidence="6">
    <location>
        <begin position="31"/>
        <end position="47"/>
    </location>
</feature>
<organism evidence="8 10">
    <name type="scientific">Frondihabitans sucicola</name>
    <dbReference type="NCBI Taxonomy" id="1268041"/>
    <lineage>
        <taxon>Bacteria</taxon>
        <taxon>Bacillati</taxon>
        <taxon>Actinomycetota</taxon>
        <taxon>Actinomycetes</taxon>
        <taxon>Micrococcales</taxon>
        <taxon>Microbacteriaceae</taxon>
        <taxon>Frondihabitans</taxon>
    </lineage>
</organism>
<feature type="transmembrane region" description="Helical" evidence="6">
    <location>
        <begin position="132"/>
        <end position="151"/>
    </location>
</feature>
<feature type="transmembrane region" description="Helical" evidence="6">
    <location>
        <begin position="99"/>
        <end position="120"/>
    </location>
</feature>
<evidence type="ECO:0000256" key="6">
    <source>
        <dbReference type="SAM" id="Phobius"/>
    </source>
</evidence>
<evidence type="ECO:0000259" key="7">
    <source>
        <dbReference type="PROSITE" id="PS50850"/>
    </source>
</evidence>
<feature type="transmembrane region" description="Helical" evidence="6">
    <location>
        <begin position="157"/>
        <end position="182"/>
    </location>
</feature>
<reference evidence="8" key="3">
    <citation type="submission" date="2023-02" db="EMBL/GenBank/DDBJ databases">
        <authorList>
            <person name="Sun Q."/>
            <person name="Mori K."/>
        </authorList>
    </citation>
    <scope>NUCLEOTIDE SEQUENCE</scope>
    <source>
        <strain evidence="8">NBRC 108728</strain>
    </source>
</reference>
<dbReference type="PANTHER" id="PTHR23501">
    <property type="entry name" value="MAJOR FACILITATOR SUPERFAMILY"/>
    <property type="match status" value="1"/>
</dbReference>
<proteinExistence type="predicted"/>
<dbReference type="EMBL" id="AP027732">
    <property type="protein sequence ID" value="BDZ47787.1"/>
    <property type="molecule type" value="Genomic_DNA"/>
</dbReference>
<feature type="transmembrane region" description="Helical" evidence="6">
    <location>
        <begin position="203"/>
        <end position="222"/>
    </location>
</feature>
<feature type="transmembrane region" description="Helical" evidence="6">
    <location>
        <begin position="273"/>
        <end position="291"/>
    </location>
</feature>
<dbReference type="InterPro" id="IPR020846">
    <property type="entry name" value="MFS_dom"/>
</dbReference>
<evidence type="ECO:0000256" key="5">
    <source>
        <dbReference type="SAM" id="MobiDB-lite"/>
    </source>
</evidence>
<evidence type="ECO:0000256" key="1">
    <source>
        <dbReference type="ARBA" id="ARBA00004651"/>
    </source>
</evidence>
<dbReference type="Gene3D" id="1.20.1250.20">
    <property type="entry name" value="MFS general substrate transporter like domains"/>
    <property type="match status" value="1"/>
</dbReference>